<accession>K9YXY0</accession>
<dbReference type="STRING" id="13035.Dacsa_2792"/>
<reference evidence="1" key="1">
    <citation type="submission" date="2012-04" db="EMBL/GenBank/DDBJ databases">
        <title>Finished genome of Dactylococcopsis salina PCC 8305.</title>
        <authorList>
            <consortium name="US DOE Joint Genome Institute"/>
            <person name="Gugger M."/>
            <person name="Coursin T."/>
            <person name="Rippka R."/>
            <person name="Tandeau De Marsac N."/>
            <person name="Huntemann M."/>
            <person name="Wei C.-L."/>
            <person name="Han J."/>
            <person name="Detter J.C."/>
            <person name="Han C."/>
            <person name="Tapia R."/>
            <person name="Daligault H."/>
            <person name="Chen A."/>
            <person name="Krypides N."/>
            <person name="Mavromatis K."/>
            <person name="Markowitz V."/>
            <person name="Szeto E."/>
            <person name="Ivanova N."/>
            <person name="Ovchinnikova G."/>
            <person name="Pagani I."/>
            <person name="Pati A."/>
            <person name="Goodwin L."/>
            <person name="Peters L."/>
            <person name="Pitluck S."/>
            <person name="Woyke T."/>
            <person name="Kerfeld C."/>
        </authorList>
    </citation>
    <scope>NUCLEOTIDE SEQUENCE [LARGE SCALE GENOMIC DNA]</scope>
    <source>
        <strain evidence="1">PCC 8305</strain>
    </source>
</reference>
<sequence>MTGQELQKLIVDKWGYSFDVQLRRLRDKVYLQVMWRYLEQASFPLSEKEYLEHLNAVSSYLEAWGSVNQVEDFITKTKERPRLGKAVNIPLDLGERASEWIVEGSAL</sequence>
<dbReference type="Proteomes" id="UP000010482">
    <property type="component" value="Chromosome"/>
</dbReference>
<protein>
    <recommendedName>
        <fullName evidence="3">DUF3067 domain-containing protein</fullName>
    </recommendedName>
</protein>
<dbReference type="RefSeq" id="WP_015230351.1">
    <property type="nucleotide sequence ID" value="NC_019780.1"/>
</dbReference>
<dbReference type="EMBL" id="CP003944">
    <property type="protein sequence ID" value="AFZ51362.1"/>
    <property type="molecule type" value="Genomic_DNA"/>
</dbReference>
<dbReference type="Gene3D" id="3.30.428.40">
    <property type="entry name" value="Protein of unknown function DUF3067"/>
    <property type="match status" value="1"/>
</dbReference>
<evidence type="ECO:0008006" key="3">
    <source>
        <dbReference type="Google" id="ProtNLM"/>
    </source>
</evidence>
<dbReference type="HOGENOM" id="CLU_074695_2_0_3"/>
<proteinExistence type="predicted"/>
<dbReference type="PANTHER" id="PTHR35126:SF1">
    <property type="entry name" value="DUF3067 DOMAIN-CONTAINING PROTEIN"/>
    <property type="match status" value="1"/>
</dbReference>
<dbReference type="PANTHER" id="PTHR35126">
    <property type="entry name" value="SLR0598 PROTEIN"/>
    <property type="match status" value="1"/>
</dbReference>
<evidence type="ECO:0000313" key="1">
    <source>
        <dbReference type="EMBL" id="AFZ51362.1"/>
    </source>
</evidence>
<organism evidence="1 2">
    <name type="scientific">Dactylococcopsis salina (strain PCC 8305)</name>
    <name type="common">Myxobactron salinum</name>
    <dbReference type="NCBI Taxonomy" id="13035"/>
    <lineage>
        <taxon>Bacteria</taxon>
        <taxon>Bacillati</taxon>
        <taxon>Cyanobacteriota</taxon>
        <taxon>Cyanophyceae</taxon>
        <taxon>Nodosilineales</taxon>
        <taxon>Cymatolegaceae</taxon>
        <taxon>Dactylococcopsis</taxon>
    </lineage>
</organism>
<evidence type="ECO:0000313" key="2">
    <source>
        <dbReference type="Proteomes" id="UP000010482"/>
    </source>
</evidence>
<dbReference type="Pfam" id="PF11267">
    <property type="entry name" value="DUF3067"/>
    <property type="match status" value="1"/>
</dbReference>
<gene>
    <name evidence="1" type="ORF">Dacsa_2792</name>
</gene>
<dbReference type="InterPro" id="IPR021420">
    <property type="entry name" value="DUF3067"/>
</dbReference>
<dbReference type="AlphaFoldDB" id="K9YXY0"/>
<dbReference type="eggNOG" id="ENOG50317CS">
    <property type="taxonomic scope" value="Bacteria"/>
</dbReference>
<keyword evidence="2" id="KW-1185">Reference proteome</keyword>
<dbReference type="OrthoDB" id="461282at2"/>
<name>K9YXY0_DACS8</name>
<dbReference type="KEGG" id="dsl:Dacsa_2792"/>